<feature type="transmembrane region" description="Helical" evidence="6">
    <location>
        <begin position="94"/>
        <end position="112"/>
    </location>
</feature>
<dbReference type="PANTHER" id="PTHR33048">
    <property type="entry name" value="PTH11-LIKE INTEGRAL MEMBRANE PROTEIN (AFU_ORTHOLOGUE AFUA_5G11245)"/>
    <property type="match status" value="1"/>
</dbReference>
<keyword evidence="9" id="KW-1185">Reference proteome</keyword>
<dbReference type="InterPro" id="IPR052337">
    <property type="entry name" value="SAT4-like"/>
</dbReference>
<name>A0ABQ8FSK1_9PEZI</name>
<feature type="domain" description="Rhodopsin" evidence="7">
    <location>
        <begin position="30"/>
        <end position="263"/>
    </location>
</feature>
<evidence type="ECO:0000256" key="3">
    <source>
        <dbReference type="ARBA" id="ARBA00022989"/>
    </source>
</evidence>
<feature type="transmembrane region" description="Helical" evidence="6">
    <location>
        <begin position="124"/>
        <end position="146"/>
    </location>
</feature>
<evidence type="ECO:0000256" key="4">
    <source>
        <dbReference type="ARBA" id="ARBA00023136"/>
    </source>
</evidence>
<keyword evidence="2 6" id="KW-0812">Transmembrane</keyword>
<protein>
    <recommendedName>
        <fullName evidence="7">Rhodopsin domain-containing protein</fullName>
    </recommendedName>
</protein>
<gene>
    <name evidence="8" type="ORF">B0J12DRAFT_587309</name>
</gene>
<evidence type="ECO:0000259" key="7">
    <source>
        <dbReference type="Pfam" id="PF20684"/>
    </source>
</evidence>
<feature type="transmembrane region" description="Helical" evidence="6">
    <location>
        <begin position="201"/>
        <end position="219"/>
    </location>
</feature>
<proteinExistence type="inferred from homology"/>
<feature type="transmembrane region" description="Helical" evidence="6">
    <location>
        <begin position="167"/>
        <end position="189"/>
    </location>
</feature>
<dbReference type="Pfam" id="PF20684">
    <property type="entry name" value="Fung_rhodopsin"/>
    <property type="match status" value="1"/>
</dbReference>
<keyword evidence="4 6" id="KW-0472">Membrane</keyword>
<evidence type="ECO:0000256" key="2">
    <source>
        <dbReference type="ARBA" id="ARBA00022692"/>
    </source>
</evidence>
<evidence type="ECO:0000313" key="8">
    <source>
        <dbReference type="EMBL" id="KAH7009173.1"/>
    </source>
</evidence>
<reference evidence="8 9" key="1">
    <citation type="journal article" date="2021" name="Nat. Commun.">
        <title>Genetic determinants of endophytism in the Arabidopsis root mycobiome.</title>
        <authorList>
            <person name="Mesny F."/>
            <person name="Miyauchi S."/>
            <person name="Thiergart T."/>
            <person name="Pickel B."/>
            <person name="Atanasova L."/>
            <person name="Karlsson M."/>
            <person name="Huettel B."/>
            <person name="Barry K.W."/>
            <person name="Haridas S."/>
            <person name="Chen C."/>
            <person name="Bauer D."/>
            <person name="Andreopoulos W."/>
            <person name="Pangilinan J."/>
            <person name="LaButti K."/>
            <person name="Riley R."/>
            <person name="Lipzen A."/>
            <person name="Clum A."/>
            <person name="Drula E."/>
            <person name="Henrissat B."/>
            <person name="Kohler A."/>
            <person name="Grigoriev I.V."/>
            <person name="Martin F.M."/>
            <person name="Hacquard S."/>
        </authorList>
    </citation>
    <scope>NUCLEOTIDE SEQUENCE [LARGE SCALE GENOMIC DNA]</scope>
    <source>
        <strain evidence="8 9">MPI-SDFR-AT-0080</strain>
    </source>
</reference>
<comment type="similarity">
    <text evidence="5">Belongs to the SAT4 family.</text>
</comment>
<organism evidence="8 9">
    <name type="scientific">Macrophomina phaseolina</name>
    <dbReference type="NCBI Taxonomy" id="35725"/>
    <lineage>
        <taxon>Eukaryota</taxon>
        <taxon>Fungi</taxon>
        <taxon>Dikarya</taxon>
        <taxon>Ascomycota</taxon>
        <taxon>Pezizomycotina</taxon>
        <taxon>Dothideomycetes</taxon>
        <taxon>Dothideomycetes incertae sedis</taxon>
        <taxon>Botryosphaeriales</taxon>
        <taxon>Botryosphaeriaceae</taxon>
        <taxon>Macrophomina</taxon>
    </lineage>
</organism>
<comment type="caution">
    <text evidence="8">The sequence shown here is derived from an EMBL/GenBank/DDBJ whole genome shotgun (WGS) entry which is preliminary data.</text>
</comment>
<comment type="subcellular location">
    <subcellularLocation>
        <location evidence="1">Membrane</location>
        <topology evidence="1">Multi-pass membrane protein</topology>
    </subcellularLocation>
</comment>
<sequence length="329" mass="36699">MASNNSDSKASSVRNCNISLICLSTIAIGIRLYTRLFIKKAIGLDDSSFAALEMENYACSNIKLGTKFGLGYHLRAVSESDFITFRKIQFLTQLSYIASFVASKLSFAALYLRVFPDQLFRRIILSLTVVLVAEYIEETVVVCLQCKPIRKLWRPTIKGSCMDLRTFYHVAFAVKLATDLALFLLPIPALQRLQTSLGKKIGVMAMFSLGLLVCAISIIRAPFLSKIDADITYSLVVALNWSSVEICSLIVCSCIPSLRPFLRQFPAVSSLLRLSTRSTVSRVPDSNQQAYNLELRNSKRTKNPYLRGLSTLNSTRKTHGDSQEVILPE</sequence>
<keyword evidence="3 6" id="KW-1133">Transmembrane helix</keyword>
<dbReference type="InterPro" id="IPR049326">
    <property type="entry name" value="Rhodopsin_dom_fungi"/>
</dbReference>
<evidence type="ECO:0000313" key="9">
    <source>
        <dbReference type="Proteomes" id="UP000774617"/>
    </source>
</evidence>
<evidence type="ECO:0000256" key="5">
    <source>
        <dbReference type="ARBA" id="ARBA00038359"/>
    </source>
</evidence>
<dbReference type="EMBL" id="JAGTJR010000113">
    <property type="protein sequence ID" value="KAH7009173.1"/>
    <property type="molecule type" value="Genomic_DNA"/>
</dbReference>
<feature type="transmembrane region" description="Helical" evidence="6">
    <location>
        <begin position="12"/>
        <end position="33"/>
    </location>
</feature>
<evidence type="ECO:0000256" key="6">
    <source>
        <dbReference type="SAM" id="Phobius"/>
    </source>
</evidence>
<dbReference type="PANTHER" id="PTHR33048:SF123">
    <property type="entry name" value="INTEGRAL MEMBRANE PROTEIN"/>
    <property type="match status" value="1"/>
</dbReference>
<accession>A0ABQ8FSK1</accession>
<evidence type="ECO:0000256" key="1">
    <source>
        <dbReference type="ARBA" id="ARBA00004141"/>
    </source>
</evidence>
<dbReference type="Proteomes" id="UP000774617">
    <property type="component" value="Unassembled WGS sequence"/>
</dbReference>